<name>A0A8H6EAH9_PETAA</name>
<protein>
    <submittedName>
        <fullName evidence="1">Uncharacterized protein</fullName>
    </submittedName>
</protein>
<keyword evidence="2" id="KW-1185">Reference proteome</keyword>
<dbReference type="Pfam" id="PF11951">
    <property type="entry name" value="Fungal_trans_2"/>
    <property type="match status" value="1"/>
</dbReference>
<comment type="caution">
    <text evidence="1">The sequence shown here is derived from an EMBL/GenBank/DDBJ whole genome shotgun (WGS) entry which is preliminary data.</text>
</comment>
<organism evidence="1 2">
    <name type="scientific">Petromyces alliaceus</name>
    <name type="common">Aspergillus alliaceus</name>
    <dbReference type="NCBI Taxonomy" id="209559"/>
    <lineage>
        <taxon>Eukaryota</taxon>
        <taxon>Fungi</taxon>
        <taxon>Dikarya</taxon>
        <taxon>Ascomycota</taxon>
        <taxon>Pezizomycotina</taxon>
        <taxon>Eurotiomycetes</taxon>
        <taxon>Eurotiomycetidae</taxon>
        <taxon>Eurotiales</taxon>
        <taxon>Aspergillaceae</taxon>
        <taxon>Aspergillus</taxon>
        <taxon>Aspergillus subgen. Circumdati</taxon>
    </lineage>
</organism>
<evidence type="ECO:0000313" key="2">
    <source>
        <dbReference type="Proteomes" id="UP000541154"/>
    </source>
</evidence>
<accession>A0A8H6EAH9</accession>
<dbReference type="InterPro" id="IPR021858">
    <property type="entry name" value="Fun_TF"/>
</dbReference>
<dbReference type="Proteomes" id="UP000541154">
    <property type="component" value="Unassembled WGS sequence"/>
</dbReference>
<evidence type="ECO:0000313" key="1">
    <source>
        <dbReference type="EMBL" id="KAF5865426.1"/>
    </source>
</evidence>
<dbReference type="AlphaFoldDB" id="A0A8H6EAH9"/>
<reference evidence="1 2" key="1">
    <citation type="submission" date="2019-04" db="EMBL/GenBank/DDBJ databases">
        <title>Aspergillus burnettii sp. nov., novel species from soil in southeast Queensland.</title>
        <authorList>
            <person name="Gilchrist C.L.M."/>
            <person name="Pitt J.I."/>
            <person name="Lange L."/>
            <person name="Lacey H.J."/>
            <person name="Vuong D."/>
            <person name="Midgley D.J."/>
            <person name="Greenfield P."/>
            <person name="Bradbury M."/>
            <person name="Lacey E."/>
            <person name="Busk P.K."/>
            <person name="Pilgaard B."/>
            <person name="Chooi Y.H."/>
            <person name="Piggott A.M."/>
        </authorList>
    </citation>
    <scope>NUCLEOTIDE SEQUENCE [LARGE SCALE GENOMIC DNA]</scope>
    <source>
        <strain evidence="1 2">FRR 5400</strain>
    </source>
</reference>
<gene>
    <name evidence="1" type="ORF">ETB97_003684</name>
</gene>
<dbReference type="EMBL" id="SPNV01000019">
    <property type="protein sequence ID" value="KAF5865426.1"/>
    <property type="molecule type" value="Genomic_DNA"/>
</dbReference>
<sequence>MGTSSAGPVIQPRANAALLQAVNLEFTLDSFLHHEASSAAREDPQSSIGDIDLTRSPRDQGNMYMQIYGVPEAWLTLVSQITRLANFMDCLSPYQEDDAVTLASLLPKASSLEEAVCSFNVHHNMSMPKTTKSYLCESRENTPHVQMVRALSAALAIFFYRRIRNVNLILQESVNHVSEALYAFDLALEERNLLGPGTAWPAFIAGAEAIIKQRGDRFTAWLDRAFSKSG</sequence>
<proteinExistence type="predicted"/>